<dbReference type="VEuPathDB" id="FungiDB:AeMF1_009647"/>
<dbReference type="InterPro" id="IPR001611">
    <property type="entry name" value="Leu-rich_rpt"/>
</dbReference>
<keyword evidence="6" id="KW-1185">Reference proteome</keyword>
<reference evidence="5 6" key="1">
    <citation type="submission" date="2019-07" db="EMBL/GenBank/DDBJ databases">
        <title>Genomics analysis of Aphanomyces spp. identifies a new class of oomycete effector associated with host adaptation.</title>
        <authorList>
            <person name="Gaulin E."/>
        </authorList>
    </citation>
    <scope>NUCLEOTIDE SEQUENCE [LARGE SCALE GENOMIC DNA]</scope>
    <source>
        <strain evidence="5 6">ATCC 201684</strain>
    </source>
</reference>
<evidence type="ECO:0000256" key="1">
    <source>
        <dbReference type="ARBA" id="ARBA00022614"/>
    </source>
</evidence>
<evidence type="ECO:0000313" key="6">
    <source>
        <dbReference type="Proteomes" id="UP000481153"/>
    </source>
</evidence>
<dbReference type="Pfam" id="PF13855">
    <property type="entry name" value="LRR_8"/>
    <property type="match status" value="1"/>
</dbReference>
<evidence type="ECO:0000256" key="3">
    <source>
        <dbReference type="SAM" id="Phobius"/>
    </source>
</evidence>
<dbReference type="AlphaFoldDB" id="A0A6G0WT19"/>
<gene>
    <name evidence="5" type="ORF">Ae201684_012032</name>
</gene>
<dbReference type="SMART" id="SM00220">
    <property type="entry name" value="S_TKc"/>
    <property type="match status" value="1"/>
</dbReference>
<dbReference type="InterPro" id="IPR032675">
    <property type="entry name" value="LRR_dom_sf"/>
</dbReference>
<dbReference type="Gene3D" id="1.10.510.10">
    <property type="entry name" value="Transferase(Phosphotransferase) domain 1"/>
    <property type="match status" value="2"/>
</dbReference>
<dbReference type="PROSITE" id="PS51450">
    <property type="entry name" value="LRR"/>
    <property type="match status" value="2"/>
</dbReference>
<evidence type="ECO:0000259" key="4">
    <source>
        <dbReference type="PROSITE" id="PS50011"/>
    </source>
</evidence>
<dbReference type="Gene3D" id="3.80.10.10">
    <property type="entry name" value="Ribonuclease Inhibitor"/>
    <property type="match status" value="1"/>
</dbReference>
<accession>A0A6G0WT19</accession>
<dbReference type="Proteomes" id="UP000481153">
    <property type="component" value="Unassembled WGS sequence"/>
</dbReference>
<evidence type="ECO:0000256" key="2">
    <source>
        <dbReference type="ARBA" id="ARBA00022737"/>
    </source>
</evidence>
<dbReference type="PANTHER" id="PTHR44329:SF214">
    <property type="entry name" value="PROTEIN KINASE DOMAIN-CONTAINING PROTEIN"/>
    <property type="match status" value="1"/>
</dbReference>
<dbReference type="Pfam" id="PF13516">
    <property type="entry name" value="LRR_6"/>
    <property type="match status" value="1"/>
</dbReference>
<dbReference type="InterPro" id="IPR011009">
    <property type="entry name" value="Kinase-like_dom_sf"/>
</dbReference>
<dbReference type="InterPro" id="IPR000719">
    <property type="entry name" value="Prot_kinase_dom"/>
</dbReference>
<name>A0A6G0WT19_9STRA</name>
<sequence>MTYGARPINFTDIFASVNWNATVLGTTNRTDLTRPYTSYAATCQGVQFTYPKDFPPLSPTADRACILTDTPGKIFRGGLDKFNPDQPQLGLVHKMAGGGLVVRNVESLPAWADTIVLVQLGIETLGSDLQTNTKATGLDLARNNIQTIASTNFPTLLSTLTLSHNAITALTSISAPNLKYLDLSFNNISSLKTAVFPDTLRQLYLFNNPNMSMHKMTLPPILQTLHAHNCGIPFIGTVKWSPLLDDLILANNRIKSIGNTTFPPSLTSLNLANNNITQLRANFPPTLQYLYLGGNPITAFYANASQFAILDQLQNPRKTNVSCDVAETYPGDCGIVFSSTQINATCQNHTGIQMLWDTFPICIIADDPIVREDHDDGDWDHNGNHSWWRHTHSPSDIAGSATATTDRPFFPFFLIGVVFLGVFIALGFYYIRRHIKKRNEAKWYNEITTKDKVLDATDQCEVINDIRHDPAFAVFRIPANHIERGSLLARGGYGLVYLATLRNAGKPSQFVAMKQMLPEKTSDMAAVEEFMEEIRVSARLYHPKIVRFIGLSWTNIANLSMICEYMERGDLWTLLEMNKTQRRIDWNVNPHFRVDFARQDWLSNTSPSSVSTSTAKSRHFVGLQDAGCRFSKFSVLFDIAQALQYLHAAEINIIHRDVKAKNVLLTDAGDAKLTDFGTSRETTNDQTMTAEIGTVPWIAPEILMGVRYSAKADIYSFGVLMSEIDLCIVPYSDLKMVVPAAGVSVAMAKARISMMVVSGELRPSFSKACPQAMIEIAQRCLAFNPLDRPCADELVAWLQQFIE</sequence>
<keyword evidence="3" id="KW-1133">Transmembrane helix</keyword>
<organism evidence="5 6">
    <name type="scientific">Aphanomyces euteiches</name>
    <dbReference type="NCBI Taxonomy" id="100861"/>
    <lineage>
        <taxon>Eukaryota</taxon>
        <taxon>Sar</taxon>
        <taxon>Stramenopiles</taxon>
        <taxon>Oomycota</taxon>
        <taxon>Saprolegniomycetes</taxon>
        <taxon>Saprolegniales</taxon>
        <taxon>Verrucalvaceae</taxon>
        <taxon>Aphanomyces</taxon>
    </lineage>
</organism>
<dbReference type="EMBL" id="VJMJ01000153">
    <property type="protein sequence ID" value="KAF0730613.1"/>
    <property type="molecule type" value="Genomic_DNA"/>
</dbReference>
<protein>
    <recommendedName>
        <fullName evidence="4">Protein kinase domain-containing protein</fullName>
    </recommendedName>
</protein>
<comment type="caution">
    <text evidence="5">The sequence shown here is derived from an EMBL/GenBank/DDBJ whole genome shotgun (WGS) entry which is preliminary data.</text>
</comment>
<dbReference type="GO" id="GO:0005524">
    <property type="term" value="F:ATP binding"/>
    <property type="evidence" value="ECO:0007669"/>
    <property type="project" value="InterPro"/>
</dbReference>
<dbReference type="InterPro" id="IPR008271">
    <property type="entry name" value="Ser/Thr_kinase_AS"/>
</dbReference>
<dbReference type="PROSITE" id="PS50011">
    <property type="entry name" value="PROTEIN_KINASE_DOM"/>
    <property type="match status" value="1"/>
</dbReference>
<dbReference type="GO" id="GO:0004674">
    <property type="term" value="F:protein serine/threonine kinase activity"/>
    <property type="evidence" value="ECO:0007669"/>
    <property type="project" value="TreeGrafter"/>
</dbReference>
<proteinExistence type="predicted"/>
<dbReference type="PROSITE" id="PS00108">
    <property type="entry name" value="PROTEIN_KINASE_ST"/>
    <property type="match status" value="1"/>
</dbReference>
<dbReference type="InterPro" id="IPR051681">
    <property type="entry name" value="Ser/Thr_Kinases-Pseudokinases"/>
</dbReference>
<keyword evidence="3" id="KW-0472">Membrane</keyword>
<dbReference type="SUPFAM" id="SSF56112">
    <property type="entry name" value="Protein kinase-like (PK-like)"/>
    <property type="match status" value="1"/>
</dbReference>
<keyword evidence="2" id="KW-0677">Repeat</keyword>
<feature type="transmembrane region" description="Helical" evidence="3">
    <location>
        <begin position="409"/>
        <end position="431"/>
    </location>
</feature>
<evidence type="ECO:0000313" key="5">
    <source>
        <dbReference type="EMBL" id="KAF0730613.1"/>
    </source>
</evidence>
<feature type="domain" description="Protein kinase" evidence="4">
    <location>
        <begin position="482"/>
        <end position="802"/>
    </location>
</feature>
<dbReference type="PANTHER" id="PTHR44329">
    <property type="entry name" value="SERINE/THREONINE-PROTEIN KINASE TNNI3K-RELATED"/>
    <property type="match status" value="1"/>
</dbReference>
<keyword evidence="3" id="KW-0812">Transmembrane</keyword>
<dbReference type="Pfam" id="PF07714">
    <property type="entry name" value="PK_Tyr_Ser-Thr"/>
    <property type="match status" value="1"/>
</dbReference>
<dbReference type="InterPro" id="IPR001245">
    <property type="entry name" value="Ser-Thr/Tyr_kinase_cat_dom"/>
</dbReference>
<dbReference type="SUPFAM" id="SSF52058">
    <property type="entry name" value="L domain-like"/>
    <property type="match status" value="1"/>
</dbReference>
<keyword evidence="1" id="KW-0433">Leucine-rich repeat</keyword>